<dbReference type="Pfam" id="PF03602">
    <property type="entry name" value="Cons_hypoth95"/>
    <property type="match status" value="1"/>
</dbReference>
<dbReference type="EC" id="2.1.1.171" evidence="3"/>
<evidence type="ECO:0000256" key="1">
    <source>
        <dbReference type="ARBA" id="ARBA00022603"/>
    </source>
</evidence>
<dbReference type="InterPro" id="IPR029063">
    <property type="entry name" value="SAM-dependent_MTases_sf"/>
</dbReference>
<gene>
    <name evidence="3" type="primary">rsmD</name>
    <name evidence="3" type="ORF">ACFSJF_06945</name>
</gene>
<keyword evidence="4" id="KW-1185">Reference proteome</keyword>
<protein>
    <submittedName>
        <fullName evidence="3">16S rRNA (Guanine(966)-N(2))-methyltransferase RsmD</fullName>
        <ecNumber evidence="3">2.1.1.171</ecNumber>
    </submittedName>
</protein>
<organism evidence="3 4">
    <name type="scientific">Ornithinibacillus salinisoli</name>
    <dbReference type="NCBI Taxonomy" id="1848459"/>
    <lineage>
        <taxon>Bacteria</taxon>
        <taxon>Bacillati</taxon>
        <taxon>Bacillota</taxon>
        <taxon>Bacilli</taxon>
        <taxon>Bacillales</taxon>
        <taxon>Bacillaceae</taxon>
        <taxon>Ornithinibacillus</taxon>
    </lineage>
</organism>
<dbReference type="InterPro" id="IPR002052">
    <property type="entry name" value="DNA_methylase_N6_adenine_CS"/>
</dbReference>
<dbReference type="Gene3D" id="3.40.50.150">
    <property type="entry name" value="Vaccinia Virus protein VP39"/>
    <property type="match status" value="1"/>
</dbReference>
<evidence type="ECO:0000256" key="2">
    <source>
        <dbReference type="ARBA" id="ARBA00022679"/>
    </source>
</evidence>
<evidence type="ECO:0000313" key="4">
    <source>
        <dbReference type="Proteomes" id="UP001597383"/>
    </source>
</evidence>
<reference evidence="4" key="1">
    <citation type="journal article" date="2019" name="Int. J. Syst. Evol. Microbiol.">
        <title>The Global Catalogue of Microorganisms (GCM) 10K type strain sequencing project: providing services to taxonomists for standard genome sequencing and annotation.</title>
        <authorList>
            <consortium name="The Broad Institute Genomics Platform"/>
            <consortium name="The Broad Institute Genome Sequencing Center for Infectious Disease"/>
            <person name="Wu L."/>
            <person name="Ma J."/>
        </authorList>
    </citation>
    <scope>NUCLEOTIDE SEQUENCE [LARGE SCALE GENOMIC DNA]</scope>
    <source>
        <strain evidence="4">R28</strain>
    </source>
</reference>
<dbReference type="PANTHER" id="PTHR43542">
    <property type="entry name" value="METHYLTRANSFERASE"/>
    <property type="match status" value="1"/>
</dbReference>
<dbReference type="PROSITE" id="PS00092">
    <property type="entry name" value="N6_MTASE"/>
    <property type="match status" value="1"/>
</dbReference>
<dbReference type="GO" id="GO:0052913">
    <property type="term" value="F:16S rRNA (guanine(966)-N(2))-methyltransferase activity"/>
    <property type="evidence" value="ECO:0007669"/>
    <property type="project" value="UniProtKB-EC"/>
</dbReference>
<keyword evidence="2 3" id="KW-0808">Transferase</keyword>
<dbReference type="Proteomes" id="UP001597383">
    <property type="component" value="Unassembled WGS sequence"/>
</dbReference>
<dbReference type="PIRSF" id="PIRSF004553">
    <property type="entry name" value="CHP00095"/>
    <property type="match status" value="1"/>
</dbReference>
<dbReference type="RefSeq" id="WP_377555571.1">
    <property type="nucleotide sequence ID" value="NZ_JBHUHQ010000013.1"/>
</dbReference>
<dbReference type="SUPFAM" id="SSF53335">
    <property type="entry name" value="S-adenosyl-L-methionine-dependent methyltransferases"/>
    <property type="match status" value="1"/>
</dbReference>
<dbReference type="CDD" id="cd02440">
    <property type="entry name" value="AdoMet_MTases"/>
    <property type="match status" value="1"/>
</dbReference>
<evidence type="ECO:0000313" key="3">
    <source>
        <dbReference type="EMBL" id="MFD2043993.1"/>
    </source>
</evidence>
<proteinExistence type="predicted"/>
<dbReference type="InterPro" id="IPR004398">
    <property type="entry name" value="RNA_MeTrfase_RsmD"/>
</dbReference>
<accession>A0ABW4W040</accession>
<dbReference type="NCBIfam" id="TIGR00095">
    <property type="entry name" value="16S rRNA (guanine(966)-N(2))-methyltransferase RsmD"/>
    <property type="match status" value="1"/>
</dbReference>
<comment type="caution">
    <text evidence="3">The sequence shown here is derived from an EMBL/GenBank/DDBJ whole genome shotgun (WGS) entry which is preliminary data.</text>
</comment>
<name>A0ABW4W040_9BACI</name>
<sequence>MRVVAGLHKGRQIKAVPGKSTRPTTDKVKEAIFQVIGPFFQGGNCLDLFAGSGSLGIEAISRGMDSCIFIDKHPKAIHTISENIKNLRLEENSEVFRTDAYRALKASAKRGITFNLIFLDPPYGKANYTELINEIEKHNLLNEEGVIYCEHDPNERFSFPIDNFDIMKQVNYGGTIGVTILAKKNKS</sequence>
<dbReference type="PANTHER" id="PTHR43542:SF1">
    <property type="entry name" value="METHYLTRANSFERASE"/>
    <property type="match status" value="1"/>
</dbReference>
<dbReference type="EMBL" id="JBHUHQ010000013">
    <property type="protein sequence ID" value="MFD2043993.1"/>
    <property type="molecule type" value="Genomic_DNA"/>
</dbReference>
<keyword evidence="1 3" id="KW-0489">Methyltransferase</keyword>